<dbReference type="PANTHER" id="PTHR37423:SF2">
    <property type="entry name" value="MEMBRANE-BOUND LYTIC MUREIN TRANSGLYCOSYLASE C"/>
    <property type="match status" value="1"/>
</dbReference>
<sequence>MISLLNLFPSPTVNSQSQELVDDSMRQYLADAINEASSFNNRYAAEVWLVDMSLRLAPYIGDQLDRIELLQTVHREASRTGLSPELVLSVIHTESTFDQYAVSRAGAQGYMQIMPFWKFEIGQEDDNLTDMETNIRYGTSILSYYIKKEEGNLDRALARYNGSYGKLWYPRRVIKRWDKFWRVP</sequence>
<name>A0ABT0PIV5_9GAMM</name>
<evidence type="ECO:0000256" key="1">
    <source>
        <dbReference type="ARBA" id="ARBA00007734"/>
    </source>
</evidence>
<dbReference type="Proteomes" id="UP001203338">
    <property type="component" value="Unassembled WGS sequence"/>
</dbReference>
<dbReference type="EMBL" id="JAMFLX010000015">
    <property type="protein sequence ID" value="MCL6270682.1"/>
    <property type="molecule type" value="Genomic_DNA"/>
</dbReference>
<dbReference type="InterPro" id="IPR023346">
    <property type="entry name" value="Lysozyme-like_dom_sf"/>
</dbReference>
<feature type="domain" description="Transglycosylase SLT" evidence="2">
    <location>
        <begin position="74"/>
        <end position="167"/>
    </location>
</feature>
<dbReference type="Gene3D" id="1.10.530.10">
    <property type="match status" value="1"/>
</dbReference>
<proteinExistence type="inferred from homology"/>
<evidence type="ECO:0000313" key="4">
    <source>
        <dbReference type="Proteomes" id="UP001203338"/>
    </source>
</evidence>
<dbReference type="Pfam" id="PF01464">
    <property type="entry name" value="SLT"/>
    <property type="match status" value="1"/>
</dbReference>
<evidence type="ECO:0000313" key="3">
    <source>
        <dbReference type="EMBL" id="MCL6270682.1"/>
    </source>
</evidence>
<comment type="caution">
    <text evidence="3">The sequence shown here is derived from an EMBL/GenBank/DDBJ whole genome shotgun (WGS) entry which is preliminary data.</text>
</comment>
<dbReference type="PANTHER" id="PTHR37423">
    <property type="entry name" value="SOLUBLE LYTIC MUREIN TRANSGLYCOSYLASE-RELATED"/>
    <property type="match status" value="1"/>
</dbReference>
<keyword evidence="4" id="KW-1185">Reference proteome</keyword>
<protein>
    <submittedName>
        <fullName evidence="3">Transglycosylase SLT domain-containing protein</fullName>
    </submittedName>
</protein>
<dbReference type="RefSeq" id="WP_249699944.1">
    <property type="nucleotide sequence ID" value="NZ_JAMFLX010000015.1"/>
</dbReference>
<reference evidence="3 4" key="1">
    <citation type="submission" date="2022-05" db="EMBL/GenBank/DDBJ databases">
        <authorList>
            <person name="Park J.-S."/>
        </authorList>
    </citation>
    <scope>NUCLEOTIDE SEQUENCE [LARGE SCALE GENOMIC DNA]</scope>
    <source>
        <strain evidence="3 4">2012CJ34-2</strain>
    </source>
</reference>
<dbReference type="SUPFAM" id="SSF53955">
    <property type="entry name" value="Lysozyme-like"/>
    <property type="match status" value="1"/>
</dbReference>
<gene>
    <name evidence="3" type="ORF">M3P05_12170</name>
</gene>
<evidence type="ECO:0000259" key="2">
    <source>
        <dbReference type="Pfam" id="PF01464"/>
    </source>
</evidence>
<organism evidence="3 4">
    <name type="scientific">Parendozoicomonas callyspongiae</name>
    <dbReference type="NCBI Taxonomy" id="2942213"/>
    <lineage>
        <taxon>Bacteria</taxon>
        <taxon>Pseudomonadati</taxon>
        <taxon>Pseudomonadota</taxon>
        <taxon>Gammaproteobacteria</taxon>
        <taxon>Oceanospirillales</taxon>
        <taxon>Endozoicomonadaceae</taxon>
        <taxon>Parendozoicomonas</taxon>
    </lineage>
</organism>
<accession>A0ABT0PIV5</accession>
<comment type="similarity">
    <text evidence="1">Belongs to the transglycosylase Slt family.</text>
</comment>
<dbReference type="InterPro" id="IPR008258">
    <property type="entry name" value="Transglycosylase_SLT_dom_1"/>
</dbReference>